<gene>
    <name evidence="9" type="primary">mRpS10</name>
    <name evidence="9" type="ORF">B7P43_G17296</name>
</gene>
<dbReference type="InterPro" id="IPR027486">
    <property type="entry name" value="Ribosomal_uS10_dom"/>
</dbReference>
<dbReference type="FunCoup" id="A0A2J7PWN7">
    <property type="interactions" value="705"/>
</dbReference>
<evidence type="ECO:0000256" key="7">
    <source>
        <dbReference type="ARBA" id="ARBA00035544"/>
    </source>
</evidence>
<evidence type="ECO:0000313" key="9">
    <source>
        <dbReference type="EMBL" id="PNF20736.1"/>
    </source>
</evidence>
<sequence>MPYRGNIFGNSFLQVRTLSELPNLLHQLATQHDNGSLNSKGVATVGWNLVTLVTLVTTKRKSLIGRNFPSVIAKVVCKTERQSLVKLVKYAETGIRSQHVCKGRMYSVSETNQSEELDKLYRMVEVEVRGNDPAVLKSYTWFATTAAKELGITIGECWTPRKANHERLTLLKSVHIYKKHRVQYEIRTYFRFMQFLRLTGSTADTFLEYIQRNLPEGVAMKVTKVEITAIPSHIRTPNEPQQQALSSGVQASNQ</sequence>
<dbReference type="InterPro" id="IPR036838">
    <property type="entry name" value="Ribosomal_uS10_dom_sf"/>
</dbReference>
<evidence type="ECO:0000256" key="5">
    <source>
        <dbReference type="ARBA" id="ARBA00023274"/>
    </source>
</evidence>
<feature type="domain" description="Small ribosomal subunit protein uS10" evidence="8">
    <location>
        <begin position="125"/>
        <end position="223"/>
    </location>
</feature>
<keyword evidence="3 9" id="KW-0689">Ribosomal protein</keyword>
<dbReference type="InParanoid" id="A0A2J7PWN7"/>
<accession>A0A2J7PWN7</accession>
<organism evidence="9 10">
    <name type="scientific">Cryptotermes secundus</name>
    <dbReference type="NCBI Taxonomy" id="105785"/>
    <lineage>
        <taxon>Eukaryota</taxon>
        <taxon>Metazoa</taxon>
        <taxon>Ecdysozoa</taxon>
        <taxon>Arthropoda</taxon>
        <taxon>Hexapoda</taxon>
        <taxon>Insecta</taxon>
        <taxon>Pterygota</taxon>
        <taxon>Neoptera</taxon>
        <taxon>Polyneoptera</taxon>
        <taxon>Dictyoptera</taxon>
        <taxon>Blattodea</taxon>
        <taxon>Blattoidea</taxon>
        <taxon>Termitoidae</taxon>
        <taxon>Kalotermitidae</taxon>
        <taxon>Cryptotermitinae</taxon>
        <taxon>Cryptotermes</taxon>
    </lineage>
</organism>
<dbReference type="Pfam" id="PF00338">
    <property type="entry name" value="Ribosomal_S10"/>
    <property type="match status" value="1"/>
</dbReference>
<keyword evidence="5" id="KW-0687">Ribonucleoprotein</keyword>
<keyword evidence="10" id="KW-1185">Reference proteome</keyword>
<evidence type="ECO:0000313" key="10">
    <source>
        <dbReference type="Proteomes" id="UP000235965"/>
    </source>
</evidence>
<dbReference type="OrthoDB" id="366214at2759"/>
<proteinExistence type="inferred from homology"/>
<dbReference type="InterPro" id="IPR040055">
    <property type="entry name" value="Ribosomal_uS10m"/>
</dbReference>
<keyword evidence="4" id="KW-0496">Mitochondrion</keyword>
<dbReference type="SUPFAM" id="SSF54999">
    <property type="entry name" value="Ribosomal protein S10"/>
    <property type="match status" value="1"/>
</dbReference>
<dbReference type="Gene3D" id="3.30.70.600">
    <property type="entry name" value="Ribosomal protein S10 domain"/>
    <property type="match status" value="1"/>
</dbReference>
<evidence type="ECO:0000256" key="2">
    <source>
        <dbReference type="ARBA" id="ARBA00007102"/>
    </source>
</evidence>
<comment type="caution">
    <text evidence="9">The sequence shown here is derived from an EMBL/GenBank/DDBJ whole genome shotgun (WGS) entry which is preliminary data.</text>
</comment>
<evidence type="ECO:0000256" key="3">
    <source>
        <dbReference type="ARBA" id="ARBA00022980"/>
    </source>
</evidence>
<comment type="similarity">
    <text evidence="2">Belongs to the universal ribosomal protein uS10 family.</text>
</comment>
<dbReference type="PANTHER" id="PTHR13334">
    <property type="entry name" value="MITOCHONDRIAL 28S RIBOSOMAL PROTEIN S10"/>
    <property type="match status" value="1"/>
</dbReference>
<comment type="subcellular location">
    <subcellularLocation>
        <location evidence="1">Mitochondrion</location>
    </subcellularLocation>
</comment>
<dbReference type="AlphaFoldDB" id="A0A2J7PWN7"/>
<dbReference type="GO" id="GO:0005763">
    <property type="term" value="C:mitochondrial small ribosomal subunit"/>
    <property type="evidence" value="ECO:0007669"/>
    <property type="project" value="InterPro"/>
</dbReference>
<evidence type="ECO:0000256" key="1">
    <source>
        <dbReference type="ARBA" id="ARBA00004173"/>
    </source>
</evidence>
<reference evidence="9 10" key="1">
    <citation type="submission" date="2017-12" db="EMBL/GenBank/DDBJ databases">
        <title>Hemimetabolous genomes reveal molecular basis of termite eusociality.</title>
        <authorList>
            <person name="Harrison M.C."/>
            <person name="Jongepier E."/>
            <person name="Robertson H.M."/>
            <person name="Arning N."/>
            <person name="Bitard-Feildel T."/>
            <person name="Chao H."/>
            <person name="Childers C.P."/>
            <person name="Dinh H."/>
            <person name="Doddapaneni H."/>
            <person name="Dugan S."/>
            <person name="Gowin J."/>
            <person name="Greiner C."/>
            <person name="Han Y."/>
            <person name="Hu H."/>
            <person name="Hughes D.S.T."/>
            <person name="Huylmans A.-K."/>
            <person name="Kemena C."/>
            <person name="Kremer L.P.M."/>
            <person name="Lee S.L."/>
            <person name="Lopez-Ezquerra A."/>
            <person name="Mallet L."/>
            <person name="Monroy-Kuhn J.M."/>
            <person name="Moser A."/>
            <person name="Murali S.C."/>
            <person name="Muzny D.M."/>
            <person name="Otani S."/>
            <person name="Piulachs M.-D."/>
            <person name="Poelchau M."/>
            <person name="Qu J."/>
            <person name="Schaub F."/>
            <person name="Wada-Katsumata A."/>
            <person name="Worley K.C."/>
            <person name="Xie Q."/>
            <person name="Ylla G."/>
            <person name="Poulsen M."/>
            <person name="Gibbs R.A."/>
            <person name="Schal C."/>
            <person name="Richards S."/>
            <person name="Belles X."/>
            <person name="Korb J."/>
            <person name="Bornberg-Bauer E."/>
        </authorList>
    </citation>
    <scope>NUCLEOTIDE SEQUENCE [LARGE SCALE GENOMIC DNA]</scope>
    <source>
        <tissue evidence="9">Whole body</tissue>
    </source>
</reference>
<dbReference type="SMART" id="SM01403">
    <property type="entry name" value="Ribosomal_S10"/>
    <property type="match status" value="1"/>
</dbReference>
<dbReference type="STRING" id="105785.A0A2J7PWN7"/>
<name>A0A2J7PWN7_9NEOP</name>
<evidence type="ECO:0000256" key="4">
    <source>
        <dbReference type="ARBA" id="ARBA00023128"/>
    </source>
</evidence>
<protein>
    <recommendedName>
        <fullName evidence="6">Small ribosomal subunit protein uS10m</fullName>
    </recommendedName>
    <alternativeName>
        <fullName evidence="7">28S ribosomal protein S10, mitochondrial</fullName>
    </alternativeName>
</protein>
<dbReference type="PANTHER" id="PTHR13334:SF4">
    <property type="entry name" value="SMALL RIBOSOMAL SUBUNIT PROTEIN US10M"/>
    <property type="match status" value="1"/>
</dbReference>
<dbReference type="Proteomes" id="UP000235965">
    <property type="component" value="Unassembled WGS sequence"/>
</dbReference>
<evidence type="ECO:0000259" key="8">
    <source>
        <dbReference type="SMART" id="SM01403"/>
    </source>
</evidence>
<evidence type="ECO:0000256" key="6">
    <source>
        <dbReference type="ARBA" id="ARBA00035261"/>
    </source>
</evidence>
<dbReference type="EMBL" id="NEVH01020876">
    <property type="protein sequence ID" value="PNF20736.1"/>
    <property type="molecule type" value="Genomic_DNA"/>
</dbReference>